<reference evidence="2" key="1">
    <citation type="journal article" date="2022" name="bioRxiv">
        <title>Sequencing and chromosome-scale assembly of the giantPleurodeles waltlgenome.</title>
        <authorList>
            <person name="Brown T."/>
            <person name="Elewa A."/>
            <person name="Iarovenko S."/>
            <person name="Subramanian E."/>
            <person name="Araus A.J."/>
            <person name="Petzold A."/>
            <person name="Susuki M."/>
            <person name="Suzuki K.-i.T."/>
            <person name="Hayashi T."/>
            <person name="Toyoda A."/>
            <person name="Oliveira C."/>
            <person name="Osipova E."/>
            <person name="Leigh N.D."/>
            <person name="Simon A."/>
            <person name="Yun M.H."/>
        </authorList>
    </citation>
    <scope>NUCLEOTIDE SEQUENCE</scope>
    <source>
        <strain evidence="2">20211129_DDA</strain>
        <tissue evidence="2">Liver</tissue>
    </source>
</reference>
<evidence type="ECO:0000313" key="3">
    <source>
        <dbReference type="Proteomes" id="UP001066276"/>
    </source>
</evidence>
<accession>A0AAV7W8D8</accession>
<dbReference type="AlphaFoldDB" id="A0AAV7W8D8"/>
<protein>
    <submittedName>
        <fullName evidence="2">Uncharacterized protein</fullName>
    </submittedName>
</protein>
<feature type="region of interest" description="Disordered" evidence="1">
    <location>
        <begin position="30"/>
        <end position="108"/>
    </location>
</feature>
<keyword evidence="3" id="KW-1185">Reference proteome</keyword>
<sequence>MCRSISQRRRTLPGRAQRVRCLGLEWSSPGATKAMKSGGAGVSTGEQGRVSTARRSAVEVADPRRNKSAVRHPGGVSVECPTRREEGEEITEKGGQHDGGSGGQGGAA</sequence>
<dbReference type="Proteomes" id="UP001066276">
    <property type="component" value="Chromosome 1_2"/>
</dbReference>
<evidence type="ECO:0000313" key="2">
    <source>
        <dbReference type="EMBL" id="KAJ1210274.1"/>
    </source>
</evidence>
<organism evidence="2 3">
    <name type="scientific">Pleurodeles waltl</name>
    <name type="common">Iberian ribbed newt</name>
    <dbReference type="NCBI Taxonomy" id="8319"/>
    <lineage>
        <taxon>Eukaryota</taxon>
        <taxon>Metazoa</taxon>
        <taxon>Chordata</taxon>
        <taxon>Craniata</taxon>
        <taxon>Vertebrata</taxon>
        <taxon>Euteleostomi</taxon>
        <taxon>Amphibia</taxon>
        <taxon>Batrachia</taxon>
        <taxon>Caudata</taxon>
        <taxon>Salamandroidea</taxon>
        <taxon>Salamandridae</taxon>
        <taxon>Pleurodelinae</taxon>
        <taxon>Pleurodeles</taxon>
    </lineage>
</organism>
<proteinExistence type="predicted"/>
<evidence type="ECO:0000256" key="1">
    <source>
        <dbReference type="SAM" id="MobiDB-lite"/>
    </source>
</evidence>
<feature type="compositionally biased region" description="Gly residues" evidence="1">
    <location>
        <begin position="97"/>
        <end position="108"/>
    </location>
</feature>
<feature type="compositionally biased region" description="Basic and acidic residues" evidence="1">
    <location>
        <begin position="81"/>
        <end position="96"/>
    </location>
</feature>
<dbReference type="EMBL" id="JANPWB010000002">
    <property type="protein sequence ID" value="KAJ1210274.1"/>
    <property type="molecule type" value="Genomic_DNA"/>
</dbReference>
<gene>
    <name evidence="2" type="ORF">NDU88_005640</name>
</gene>
<comment type="caution">
    <text evidence="2">The sequence shown here is derived from an EMBL/GenBank/DDBJ whole genome shotgun (WGS) entry which is preliminary data.</text>
</comment>
<feature type="compositionally biased region" description="Polar residues" evidence="1">
    <location>
        <begin position="44"/>
        <end position="54"/>
    </location>
</feature>
<name>A0AAV7W8D8_PLEWA</name>